<dbReference type="EMBL" id="MKHE01000020">
    <property type="protein sequence ID" value="OWK04562.1"/>
    <property type="molecule type" value="Genomic_DNA"/>
</dbReference>
<feature type="non-terminal residue" evidence="4">
    <location>
        <position position="542"/>
    </location>
</feature>
<dbReference type="PANTHER" id="PTHR11106">
    <property type="entry name" value="GANGLIOSIDE INDUCED DIFFERENTIATION ASSOCIATED PROTEIN 2-RELATED"/>
    <property type="match status" value="1"/>
</dbReference>
<comment type="similarity">
    <text evidence="1">Belongs to the GDAP2 family.</text>
</comment>
<feature type="domain" description="Macro" evidence="3">
    <location>
        <begin position="1"/>
        <end position="164"/>
    </location>
</feature>
<dbReference type="InterPro" id="IPR043472">
    <property type="entry name" value="Macro_dom-like"/>
</dbReference>
<dbReference type="PANTHER" id="PTHR11106:SF72">
    <property type="entry name" value="GANGLIOSIDE-INDUCED DIFFERENTIATION-ASSOCIATED PROTEIN 2"/>
    <property type="match status" value="1"/>
</dbReference>
<dbReference type="CDD" id="cd02905">
    <property type="entry name" value="Macro_GDAP2-like"/>
    <property type="match status" value="1"/>
</dbReference>
<feature type="region of interest" description="Disordered" evidence="2">
    <location>
        <begin position="192"/>
        <end position="214"/>
    </location>
</feature>
<dbReference type="SMART" id="SM00516">
    <property type="entry name" value="SEC14"/>
    <property type="match status" value="1"/>
</dbReference>
<dbReference type="InterPro" id="IPR001251">
    <property type="entry name" value="CRAL-TRIO_dom"/>
</dbReference>
<dbReference type="CDD" id="cd00170">
    <property type="entry name" value="SEC14"/>
    <property type="match status" value="1"/>
</dbReference>
<sequence>KGDVALLNCTAIVNTSNESLTDKNPVSESIFMLAGPDLKEDLQKLRGCRTGEAKLTKGFNLAARFIIHTVGPKYKSRYRTAAESSLYSCYRNVLQLAKEQSMSSVGFCVINSAKRGYPLEDATHIALRTVRRFLEIHGETLEKVVFAVSELEEATYQKLLPLYFPRSLKEESRSLPYLPADIGNAEGEPVVPERQIRISEKPGAPEDNQEEEDEGLGVDLSFIGSHAFARMEGDIDKQRRLILQGQLSEAALQKQHQRNYNRWLCQARSEDLSDIASLKALYQTGVDNCGRTVMVVVGRNIPVTLIDMDKEYVLVYFHTLTSEYNHLDSDFLKKLYDVVDVKYKRNLKAVYFVHPTFRSKVSTWFFTTFSVSGLKDKIHHVDSLHQLFSAISPEQIDFPPFVLEYDARTSKMSSKNRLGGKALGQRRESASSSAARGNTGCFPCVVVNFDNTNEVKPLGDLTPELPPDQIAGGFQACFAYPLSLRKYDPLDFLLGEEREESFQAVIAFSLLRFSTMPTGSTLVLLQDGAATAKGFIFLDHRP</sequence>
<dbReference type="Gene3D" id="3.40.220.10">
    <property type="entry name" value="Leucine Aminopeptidase, subunit E, domain 1"/>
    <property type="match status" value="1"/>
</dbReference>
<organism evidence="4 5">
    <name type="scientific">Cervus elaphus hippelaphus</name>
    <name type="common">European red deer</name>
    <dbReference type="NCBI Taxonomy" id="46360"/>
    <lineage>
        <taxon>Eukaryota</taxon>
        <taxon>Metazoa</taxon>
        <taxon>Chordata</taxon>
        <taxon>Craniata</taxon>
        <taxon>Vertebrata</taxon>
        <taxon>Euteleostomi</taxon>
        <taxon>Mammalia</taxon>
        <taxon>Eutheria</taxon>
        <taxon>Laurasiatheria</taxon>
        <taxon>Artiodactyla</taxon>
        <taxon>Ruminantia</taxon>
        <taxon>Pecora</taxon>
        <taxon>Cervidae</taxon>
        <taxon>Cervinae</taxon>
        <taxon>Cervus</taxon>
    </lineage>
</organism>
<dbReference type="InterPro" id="IPR002589">
    <property type="entry name" value="Macro_dom"/>
</dbReference>
<dbReference type="Proteomes" id="UP000242450">
    <property type="component" value="Chromosome 20"/>
</dbReference>
<dbReference type="Gene3D" id="3.40.525.10">
    <property type="entry name" value="CRAL-TRIO lipid binding domain"/>
    <property type="match status" value="1"/>
</dbReference>
<dbReference type="PROSITE" id="PS51154">
    <property type="entry name" value="MACRO"/>
    <property type="match status" value="1"/>
</dbReference>
<dbReference type="SUPFAM" id="SSF52087">
    <property type="entry name" value="CRAL/TRIO domain"/>
    <property type="match status" value="1"/>
</dbReference>
<dbReference type="Pfam" id="PF01661">
    <property type="entry name" value="Macro"/>
    <property type="match status" value="1"/>
</dbReference>
<dbReference type="SMART" id="SM00506">
    <property type="entry name" value="A1pp"/>
    <property type="match status" value="1"/>
</dbReference>
<gene>
    <name evidence="4" type="ORF">Celaphus_00002126</name>
</gene>
<proteinExistence type="inferred from homology"/>
<dbReference type="SUPFAM" id="SSF52949">
    <property type="entry name" value="Macro domain-like"/>
    <property type="match status" value="1"/>
</dbReference>
<name>A0A212CFA7_CEREH</name>
<keyword evidence="5" id="KW-1185">Reference proteome</keyword>
<evidence type="ECO:0000259" key="3">
    <source>
        <dbReference type="PROSITE" id="PS51154"/>
    </source>
</evidence>
<dbReference type="InterPro" id="IPR036865">
    <property type="entry name" value="CRAL-TRIO_dom_sf"/>
</dbReference>
<comment type="caution">
    <text evidence="4">The sequence shown here is derived from an EMBL/GenBank/DDBJ whole genome shotgun (WGS) entry which is preliminary data.</text>
</comment>
<evidence type="ECO:0000256" key="2">
    <source>
        <dbReference type="SAM" id="MobiDB-lite"/>
    </source>
</evidence>
<feature type="non-terminal residue" evidence="4">
    <location>
        <position position="1"/>
    </location>
</feature>
<protein>
    <submittedName>
        <fullName evidence="4">GDAP2</fullName>
    </submittedName>
</protein>
<dbReference type="OrthoDB" id="365077at2759"/>
<evidence type="ECO:0000313" key="4">
    <source>
        <dbReference type="EMBL" id="OWK04562.1"/>
    </source>
</evidence>
<evidence type="ECO:0000313" key="5">
    <source>
        <dbReference type="Proteomes" id="UP000242450"/>
    </source>
</evidence>
<dbReference type="InterPro" id="IPR035793">
    <property type="entry name" value="Macro_GDAP2"/>
</dbReference>
<accession>A0A212CFA7</accession>
<reference evidence="4 5" key="1">
    <citation type="journal article" date="2018" name="Mol. Genet. Genomics">
        <title>The red deer Cervus elaphus genome CerEla1.0: sequencing, annotating, genes, and chromosomes.</title>
        <authorList>
            <person name="Bana N.A."/>
            <person name="Nyiri A."/>
            <person name="Nagy J."/>
            <person name="Frank K."/>
            <person name="Nagy T."/>
            <person name="Steger V."/>
            <person name="Schiller M."/>
            <person name="Lakatos P."/>
            <person name="Sugar L."/>
            <person name="Horn P."/>
            <person name="Barta E."/>
            <person name="Orosz L."/>
        </authorList>
    </citation>
    <scope>NUCLEOTIDE SEQUENCE [LARGE SCALE GENOMIC DNA]</scope>
    <source>
        <strain evidence="4">Hungarian</strain>
    </source>
</reference>
<feature type="compositionally biased region" description="Basic and acidic residues" evidence="2">
    <location>
        <begin position="194"/>
        <end position="204"/>
    </location>
</feature>
<evidence type="ECO:0000256" key="1">
    <source>
        <dbReference type="ARBA" id="ARBA00008355"/>
    </source>
</evidence>
<dbReference type="Pfam" id="PF13716">
    <property type="entry name" value="CRAL_TRIO_2"/>
    <property type="match status" value="1"/>
</dbReference>
<feature type="region of interest" description="Disordered" evidence="2">
    <location>
        <begin position="414"/>
        <end position="434"/>
    </location>
</feature>
<dbReference type="AlphaFoldDB" id="A0A212CFA7"/>